<name>A0A3K8YTD7_SALER</name>
<comment type="caution">
    <text evidence="2">The sequence shown here is derived from an EMBL/GenBank/DDBJ whole genome shotgun (WGS) entry which is preliminary data.</text>
</comment>
<gene>
    <name evidence="2" type="ORF">EEM47_24275</name>
</gene>
<sequence length="109" mass="12625">MESQITVEKLVALGLTEYKAEHLIKFAQDENLSLQKAYYESHCRIFRADMALLSVFLFFFVSILIGGDRDGLFVLLFLALLYGAGELCFRFHKGYWERLKIYCALKNSN</sequence>
<feature type="transmembrane region" description="Helical" evidence="1">
    <location>
        <begin position="71"/>
        <end position="89"/>
    </location>
</feature>
<keyword evidence="1" id="KW-0472">Membrane</keyword>
<dbReference type="AlphaFoldDB" id="A0A3K8YTD7"/>
<reference evidence="2" key="1">
    <citation type="submission" date="2018-11" db="EMBL/GenBank/DDBJ databases">
        <authorList>
            <consortium name="PulseNet: The National Subtyping Network for Foodborne Disease Surveillance"/>
            <person name="Tarr C.L."/>
            <person name="Trees E."/>
            <person name="Katz L.S."/>
            <person name="Carleton-Romer H.A."/>
            <person name="Stroika S."/>
            <person name="Kucerova Z."/>
            <person name="Roache K.F."/>
            <person name="Sabol A.L."/>
            <person name="Besser J."/>
            <person name="Gerner-Smidt P."/>
        </authorList>
    </citation>
    <scope>NUCLEOTIDE SEQUENCE [LARGE SCALE GENOMIC DNA]</scope>
    <source>
        <strain evidence="2">PNUSAS059688</strain>
    </source>
</reference>
<feature type="transmembrane region" description="Helical" evidence="1">
    <location>
        <begin position="45"/>
        <end position="65"/>
    </location>
</feature>
<evidence type="ECO:0000256" key="1">
    <source>
        <dbReference type="SAM" id="Phobius"/>
    </source>
</evidence>
<keyword evidence="1" id="KW-0812">Transmembrane</keyword>
<proteinExistence type="predicted"/>
<organism evidence="2">
    <name type="scientific">Salmonella enterica</name>
    <name type="common">Salmonella choleraesuis</name>
    <dbReference type="NCBI Taxonomy" id="28901"/>
    <lineage>
        <taxon>Bacteria</taxon>
        <taxon>Pseudomonadati</taxon>
        <taxon>Pseudomonadota</taxon>
        <taxon>Gammaproteobacteria</taxon>
        <taxon>Enterobacterales</taxon>
        <taxon>Enterobacteriaceae</taxon>
        <taxon>Salmonella</taxon>
    </lineage>
</organism>
<keyword evidence="1" id="KW-1133">Transmembrane helix</keyword>
<protein>
    <submittedName>
        <fullName evidence="2">Uncharacterized protein</fullName>
    </submittedName>
</protein>
<dbReference type="EMBL" id="ROVY01000182">
    <property type="protein sequence ID" value="MHI24819.1"/>
    <property type="molecule type" value="Genomic_DNA"/>
</dbReference>
<evidence type="ECO:0000313" key="2">
    <source>
        <dbReference type="EMBL" id="MHI24819.1"/>
    </source>
</evidence>
<dbReference type="Proteomes" id="UP000885364">
    <property type="component" value="Unassembled WGS sequence"/>
</dbReference>
<accession>A0A3K8YTD7</accession>